<dbReference type="InterPro" id="IPR000837">
    <property type="entry name" value="AP-1"/>
</dbReference>
<dbReference type="InterPro" id="IPR004827">
    <property type="entry name" value="bZIP"/>
</dbReference>
<dbReference type="PANTHER" id="PTHR23351:SF23">
    <property type="entry name" value="CYCLIC AMP-DEPENDENT TRANSCRIPTION FACTOR ATF-3"/>
    <property type="match status" value="1"/>
</dbReference>
<dbReference type="PRINTS" id="PR00042">
    <property type="entry name" value="LEUZIPPRFOS"/>
</dbReference>
<reference evidence="3" key="1">
    <citation type="submission" date="2020-07" db="EMBL/GenBank/DDBJ databases">
        <title>Clarias magur genome sequencing, assembly and annotation.</title>
        <authorList>
            <person name="Kushwaha B."/>
            <person name="Kumar R."/>
            <person name="Das P."/>
            <person name="Joshi C.G."/>
            <person name="Kumar D."/>
            <person name="Nagpure N.S."/>
            <person name="Pandey M."/>
            <person name="Agarwal S."/>
            <person name="Srivastava S."/>
            <person name="Singh M."/>
            <person name="Sahoo L."/>
            <person name="Jayasankar P."/>
            <person name="Meher P.K."/>
            <person name="Koringa P.G."/>
            <person name="Iquebal M.A."/>
            <person name="Das S.P."/>
            <person name="Bit A."/>
            <person name="Patnaik S."/>
            <person name="Patel N."/>
            <person name="Shah T.M."/>
            <person name="Hinsu A."/>
            <person name="Jena J.K."/>
        </authorList>
    </citation>
    <scope>NUCLEOTIDE SEQUENCE</scope>
    <source>
        <strain evidence="3">CIFAMagur01</strain>
        <tissue evidence="3">Testis</tissue>
    </source>
</reference>
<evidence type="ECO:0000313" key="4">
    <source>
        <dbReference type="Proteomes" id="UP000727407"/>
    </source>
</evidence>
<evidence type="ECO:0000256" key="1">
    <source>
        <dbReference type="SAM" id="MobiDB-lite"/>
    </source>
</evidence>
<comment type="caution">
    <text evidence="3">The sequence shown here is derived from an EMBL/GenBank/DDBJ whole genome shotgun (WGS) entry which is preliminary data.</text>
</comment>
<dbReference type="EMBL" id="QNUK01000144">
    <property type="protein sequence ID" value="KAF5900152.1"/>
    <property type="molecule type" value="Genomic_DNA"/>
</dbReference>
<feature type="region of interest" description="Disordered" evidence="1">
    <location>
        <begin position="53"/>
        <end position="119"/>
    </location>
</feature>
<organism evidence="3 4">
    <name type="scientific">Clarias magur</name>
    <name type="common">Asian catfish</name>
    <name type="synonym">Macropteronotus magur</name>
    <dbReference type="NCBI Taxonomy" id="1594786"/>
    <lineage>
        <taxon>Eukaryota</taxon>
        <taxon>Metazoa</taxon>
        <taxon>Chordata</taxon>
        <taxon>Craniata</taxon>
        <taxon>Vertebrata</taxon>
        <taxon>Euteleostomi</taxon>
        <taxon>Actinopterygii</taxon>
        <taxon>Neopterygii</taxon>
        <taxon>Teleostei</taxon>
        <taxon>Ostariophysi</taxon>
        <taxon>Siluriformes</taxon>
        <taxon>Clariidae</taxon>
        <taxon>Clarias</taxon>
    </lineage>
</organism>
<dbReference type="GO" id="GO:0000978">
    <property type="term" value="F:RNA polymerase II cis-regulatory region sequence-specific DNA binding"/>
    <property type="evidence" value="ECO:0007669"/>
    <property type="project" value="TreeGrafter"/>
</dbReference>
<keyword evidence="4" id="KW-1185">Reference proteome</keyword>
<dbReference type="InterPro" id="IPR046347">
    <property type="entry name" value="bZIP_sf"/>
</dbReference>
<dbReference type="SUPFAM" id="SSF57959">
    <property type="entry name" value="Leucine zipper domain"/>
    <property type="match status" value="1"/>
</dbReference>
<dbReference type="PROSITE" id="PS00036">
    <property type="entry name" value="BZIP_BASIC"/>
    <property type="match status" value="1"/>
</dbReference>
<gene>
    <name evidence="3" type="primary">atf3</name>
    <name evidence="3" type="ORF">DAT39_010154</name>
</gene>
<protein>
    <submittedName>
        <fullName evidence="3">Cyclic AMP-dependent transcription factor ATF-3</fullName>
    </submittedName>
</protein>
<dbReference type="OrthoDB" id="2596881at2759"/>
<name>A0A8J4X191_CLAMG</name>
<sequence>MMLQHPGLSLGPSEISATTLMPCLSPPGSLTLDDFTHFSPLVKEELRYAIQNRRLSGGMSTTGTSCSGSGSEKHPEPLSAKSEFTVEELNRRKRRRERNKIAAAKCRNKKKEKTDGLQK</sequence>
<dbReference type="PROSITE" id="PS50217">
    <property type="entry name" value="BZIP"/>
    <property type="match status" value="1"/>
</dbReference>
<dbReference type="Proteomes" id="UP000727407">
    <property type="component" value="Unassembled WGS sequence"/>
</dbReference>
<dbReference type="Gene3D" id="1.20.5.170">
    <property type="match status" value="1"/>
</dbReference>
<feature type="non-terminal residue" evidence="3">
    <location>
        <position position="119"/>
    </location>
</feature>
<dbReference type="GO" id="GO:0000981">
    <property type="term" value="F:DNA-binding transcription factor activity, RNA polymerase II-specific"/>
    <property type="evidence" value="ECO:0007669"/>
    <property type="project" value="TreeGrafter"/>
</dbReference>
<accession>A0A8J4X191</accession>
<evidence type="ECO:0000313" key="3">
    <source>
        <dbReference type="EMBL" id="KAF5900152.1"/>
    </source>
</evidence>
<feature type="domain" description="BZIP" evidence="2">
    <location>
        <begin position="89"/>
        <end position="119"/>
    </location>
</feature>
<proteinExistence type="predicted"/>
<dbReference type="GO" id="GO:0005634">
    <property type="term" value="C:nucleus"/>
    <property type="evidence" value="ECO:0007669"/>
    <property type="project" value="TreeGrafter"/>
</dbReference>
<dbReference type="PANTHER" id="PTHR23351">
    <property type="entry name" value="FOS TRANSCRIPTION FACTOR-RELATED"/>
    <property type="match status" value="1"/>
</dbReference>
<feature type="compositionally biased region" description="Low complexity" evidence="1">
    <location>
        <begin position="56"/>
        <end position="70"/>
    </location>
</feature>
<evidence type="ECO:0000259" key="2">
    <source>
        <dbReference type="PROSITE" id="PS50217"/>
    </source>
</evidence>
<dbReference type="AlphaFoldDB" id="A0A8J4X191"/>